<evidence type="ECO:0000259" key="3">
    <source>
        <dbReference type="Pfam" id="PF12881"/>
    </source>
</evidence>
<dbReference type="InParanoid" id="G3IHE7"/>
<dbReference type="InterPro" id="IPR024309">
    <property type="entry name" value="NUT_N"/>
</dbReference>
<dbReference type="InterPro" id="IPR024310">
    <property type="entry name" value="NUT"/>
</dbReference>
<dbReference type="Pfam" id="PF12881">
    <property type="entry name" value="NUT"/>
    <property type="match status" value="1"/>
</dbReference>
<dbReference type="EMBL" id="JH002762">
    <property type="protein sequence ID" value="EGV98062.1"/>
    <property type="molecule type" value="Genomic_DNA"/>
</dbReference>
<feature type="domain" description="Nuclear Testis protein N-terminal" evidence="3">
    <location>
        <begin position="33"/>
        <end position="149"/>
    </location>
</feature>
<evidence type="ECO:0000313" key="4">
    <source>
        <dbReference type="EMBL" id="EGV98062.1"/>
    </source>
</evidence>
<evidence type="ECO:0000256" key="2">
    <source>
        <dbReference type="SAM" id="MobiDB-lite"/>
    </source>
</evidence>
<organism evidence="4 5">
    <name type="scientific">Cricetulus griseus</name>
    <name type="common">Chinese hamster</name>
    <name type="synonym">Cricetulus barabensis griseus</name>
    <dbReference type="NCBI Taxonomy" id="10029"/>
    <lineage>
        <taxon>Eukaryota</taxon>
        <taxon>Metazoa</taxon>
        <taxon>Chordata</taxon>
        <taxon>Craniata</taxon>
        <taxon>Vertebrata</taxon>
        <taxon>Euteleostomi</taxon>
        <taxon>Mammalia</taxon>
        <taxon>Eutheria</taxon>
        <taxon>Euarchontoglires</taxon>
        <taxon>Glires</taxon>
        <taxon>Rodentia</taxon>
        <taxon>Myomorpha</taxon>
        <taxon>Muroidea</taxon>
        <taxon>Cricetidae</taxon>
        <taxon>Cricetinae</taxon>
        <taxon>Cricetulus</taxon>
    </lineage>
</organism>
<dbReference type="PANTHER" id="PTHR22879">
    <property type="entry name" value="NUT FAMILY MEMBER 1"/>
    <property type="match status" value="1"/>
</dbReference>
<gene>
    <name evidence="4" type="ORF">I79_023236</name>
</gene>
<evidence type="ECO:0000313" key="5">
    <source>
        <dbReference type="Proteomes" id="UP000001075"/>
    </source>
</evidence>
<dbReference type="STRING" id="10029.G3IHE7"/>
<proteinExistence type="inferred from homology"/>
<dbReference type="PANTHER" id="PTHR22879:SF14">
    <property type="entry name" value="NUT FAMILY MEMBER 2A-RELATED"/>
    <property type="match status" value="1"/>
</dbReference>
<sequence>MSKPTPQKTACSNQTVSMGIYGTGSISRLWSRSTCPRLQTCLLSPASLSCNSMKTGPKTDPTCLLVLRNRQLRKIEAPMEIPPEDVQEYMDIMDWLERPPQSFTAVPTENEEENSGPEQEGEDFYSDAGVLSYIDELCSQKHFIEQVSCTWSPGAGQILSLASQSL</sequence>
<protein>
    <submittedName>
        <fullName evidence="4">Protein FAM22</fullName>
    </submittedName>
</protein>
<name>G3IHE7_CRIGR</name>
<feature type="region of interest" description="Disordered" evidence="2">
    <location>
        <begin position="100"/>
        <end position="122"/>
    </location>
</feature>
<evidence type="ECO:0000256" key="1">
    <source>
        <dbReference type="ARBA" id="ARBA00010586"/>
    </source>
</evidence>
<comment type="similarity">
    <text evidence="1">Belongs to the NUT family.</text>
</comment>
<accession>G3IHE7</accession>
<feature type="compositionally biased region" description="Acidic residues" evidence="2">
    <location>
        <begin position="109"/>
        <end position="122"/>
    </location>
</feature>
<dbReference type="Proteomes" id="UP000001075">
    <property type="component" value="Unassembled WGS sequence"/>
</dbReference>
<reference evidence="5" key="1">
    <citation type="journal article" date="2011" name="Nat. Biotechnol.">
        <title>The genomic sequence of the Chinese hamster ovary (CHO)-K1 cell line.</title>
        <authorList>
            <person name="Xu X."/>
            <person name="Nagarajan H."/>
            <person name="Lewis N.E."/>
            <person name="Pan S."/>
            <person name="Cai Z."/>
            <person name="Liu X."/>
            <person name="Chen W."/>
            <person name="Xie M."/>
            <person name="Wang W."/>
            <person name="Hammond S."/>
            <person name="Andersen M.R."/>
            <person name="Neff N."/>
            <person name="Passarelli B."/>
            <person name="Koh W."/>
            <person name="Fan H.C."/>
            <person name="Wang J."/>
            <person name="Gui Y."/>
            <person name="Lee K.H."/>
            <person name="Betenbaugh M.J."/>
            <person name="Quake S.R."/>
            <person name="Famili I."/>
            <person name="Palsson B.O."/>
            <person name="Wang J."/>
        </authorList>
    </citation>
    <scope>NUCLEOTIDE SEQUENCE [LARGE SCALE GENOMIC DNA]</scope>
    <source>
        <strain evidence="5">CHO K1 cell line</strain>
    </source>
</reference>
<dbReference type="AlphaFoldDB" id="G3IHE7"/>